<dbReference type="Gene3D" id="2.180.10.10">
    <property type="entry name" value="RHS repeat-associated core"/>
    <property type="match status" value="1"/>
</dbReference>
<evidence type="ECO:0000256" key="1">
    <source>
        <dbReference type="SAM" id="MobiDB-lite"/>
    </source>
</evidence>
<dbReference type="EMBL" id="JABFAI010000175">
    <property type="protein sequence ID" value="KAF4951518.1"/>
    <property type="molecule type" value="Genomic_DNA"/>
</dbReference>
<proteinExistence type="predicted"/>
<dbReference type="Proteomes" id="UP000604273">
    <property type="component" value="Unassembled WGS sequence"/>
</dbReference>
<evidence type="ECO:0000313" key="2">
    <source>
        <dbReference type="EMBL" id="KAF4951518.1"/>
    </source>
</evidence>
<reference evidence="2" key="1">
    <citation type="journal article" date="2020" name="BMC Genomics">
        <title>Correction to: Identification and distribution of gene clusters required for synthesis of sphingolipid metabolism inhibitors in diverse species of the filamentous fungus Fusarium.</title>
        <authorList>
            <person name="Kim H.S."/>
            <person name="Lohmar J.M."/>
            <person name="Busman M."/>
            <person name="Brown D.W."/>
            <person name="Naumann T.A."/>
            <person name="Divon H.H."/>
            <person name="Lysoe E."/>
            <person name="Uhlig S."/>
            <person name="Proctor R.H."/>
        </authorList>
    </citation>
    <scope>NUCLEOTIDE SEQUENCE</scope>
    <source>
        <strain evidence="2">NRRL 45417</strain>
    </source>
</reference>
<keyword evidence="3" id="KW-1185">Reference proteome</keyword>
<name>A0A8H4T5B8_9HYPO</name>
<organism evidence="2 3">
    <name type="scientific">Fusarium gaditjirri</name>
    <dbReference type="NCBI Taxonomy" id="282569"/>
    <lineage>
        <taxon>Eukaryota</taxon>
        <taxon>Fungi</taxon>
        <taxon>Dikarya</taxon>
        <taxon>Ascomycota</taxon>
        <taxon>Pezizomycotina</taxon>
        <taxon>Sordariomycetes</taxon>
        <taxon>Hypocreomycetidae</taxon>
        <taxon>Hypocreales</taxon>
        <taxon>Nectriaceae</taxon>
        <taxon>Fusarium</taxon>
        <taxon>Fusarium nisikadoi species complex</taxon>
    </lineage>
</organism>
<dbReference type="InterPro" id="IPR022385">
    <property type="entry name" value="Rhs_assc_core"/>
</dbReference>
<reference evidence="2" key="2">
    <citation type="submission" date="2020-05" db="EMBL/GenBank/DDBJ databases">
        <authorList>
            <person name="Kim H.-S."/>
            <person name="Proctor R.H."/>
            <person name="Brown D.W."/>
        </authorList>
    </citation>
    <scope>NUCLEOTIDE SEQUENCE</scope>
    <source>
        <strain evidence="2">NRRL 45417</strain>
    </source>
</reference>
<comment type="caution">
    <text evidence="2">The sequence shown here is derived from an EMBL/GenBank/DDBJ whole genome shotgun (WGS) entry which is preliminary data.</text>
</comment>
<feature type="region of interest" description="Disordered" evidence="1">
    <location>
        <begin position="289"/>
        <end position="314"/>
    </location>
</feature>
<evidence type="ECO:0000313" key="3">
    <source>
        <dbReference type="Proteomes" id="UP000604273"/>
    </source>
</evidence>
<accession>A0A8H4T5B8</accession>
<gene>
    <name evidence="2" type="ORF">FGADI_7402</name>
</gene>
<feature type="compositionally biased region" description="Polar residues" evidence="1">
    <location>
        <begin position="302"/>
        <end position="314"/>
    </location>
</feature>
<dbReference type="AlphaFoldDB" id="A0A8H4T5B8"/>
<sequence length="1119" mass="123366">MYTTEKNNTGLQVKLLDEYGGLLVTENIGRQIEYGTTLDSRIVAQPGGKAREWRIKKTIITWANLLSSISIGIDIGGEITVNRVYSLTYDLHSREKPSPDGKPDAIADWTPSEENVQVPMPSLDITQEVSDFLTPNLHGDSRSYLIIPYLSAANLNGGLYPSLAYIYQQTSDSSFICISVDGRCDAMTENTQVTPADLSGTGMGGWLFYSLTPEDKLGIVPVYNTGNPTDLLSSSIDSMGLVTTFSYGCLTDPDVYDSGVDWRNYTPTDPGNYRSQLCCHVPQTHQRSSHKLVGLRDPKVDPQQSPLSSQKTDYDTLLSQPNGWDTYHVNKLFDKLETEGEQGWVQTTQFTYDDNGNAITKYVSEHQQGHVIFQSWENCSHTSIRGITSLMTAMKLSSVETNRGLPAFQQGDVNFTQYTFNGNSALLETVKRWSDDTGEFLTTTHGFNDYGNEISTTDPAGLTTTTAYDPYFNSLPIQKVEKGSGVNSIQFLHMIWKVASCWPNATGALPTSAKEFLPKVYAASSVLIKPLSDKCILDPVQQYSYDLFKSSAGNSYLTSSTLSYFNDTDIGQHQVLDVIDCVGQKRMQRSRQGVDPASGSTDTHVTWKYWAYDTRGNALFESFNLQSAPWDNFEYQPQPSEGTTSVFDKLDRVLNQARPSHNDSTINVVSSLQYSIGGGTVLETVTRPDPNASATNVVLWLAPRTYVSINGKEHVISVTNQGALTSEFTTMMMARRDFLRWRFILRVKQSNWIPSLPLKKYDERARSSSRALTLADGVEYETVFEYNWQGQVLTKSYPNGATKLNKYIGSLLSYSEVYAEGPGARKSRAIPAHTPLGRDVRASAALFTNVKGNVTHQFKGTDGSLLETISYDDFGTPKIKRVQPNDTSFDKTSTYERKSLDEGAELYDFESRRYGPITGRFTTPDDILAVKDLARTDGLNRLAFENNDPINHSDPSGHRSLSAVLGAALVVGPTTGGAAAPLTATAAGALASGGIAGITYSFDHRNERGGKFWAARCSSSGHRRPCLGRLVFGQWRRIGRGTDFGSKAEEVIGRRGGLLMGACVGFAVAKSEDLPQRAGKWVSKERRAMAICIGRRRRISRACCVWLGPVVLLGLCITT</sequence>
<protein>
    <submittedName>
        <fullName evidence="2">Uncharacterized protein</fullName>
    </submittedName>
</protein>
<dbReference type="NCBIfam" id="TIGR03696">
    <property type="entry name" value="Rhs_assc_core"/>
    <property type="match status" value="1"/>
</dbReference>
<dbReference type="OrthoDB" id="442731at2759"/>